<dbReference type="PANTHER" id="PTHR42791">
    <property type="entry name" value="GNAT FAMILY ACETYLTRANSFERASE"/>
    <property type="match status" value="1"/>
</dbReference>
<gene>
    <name evidence="1" type="ORF">Van01_62410</name>
</gene>
<dbReference type="SUPFAM" id="SSF55729">
    <property type="entry name" value="Acyl-CoA N-acyltransferases (Nat)"/>
    <property type="match status" value="1"/>
</dbReference>
<proteinExistence type="predicted"/>
<keyword evidence="2" id="KW-1185">Reference proteome</keyword>
<reference evidence="1 2" key="1">
    <citation type="submission" date="2021-01" db="EMBL/GenBank/DDBJ databases">
        <title>Whole genome shotgun sequence of Verrucosispora andamanensis NBRC 109075.</title>
        <authorList>
            <person name="Komaki H."/>
            <person name="Tamura T."/>
        </authorList>
    </citation>
    <scope>NUCLEOTIDE SEQUENCE [LARGE SCALE GENOMIC DNA]</scope>
    <source>
        <strain evidence="1 2">NBRC 109075</strain>
    </source>
</reference>
<organism evidence="1 2">
    <name type="scientific">Micromonospora andamanensis</name>
    <dbReference type="NCBI Taxonomy" id="1287068"/>
    <lineage>
        <taxon>Bacteria</taxon>
        <taxon>Bacillati</taxon>
        <taxon>Actinomycetota</taxon>
        <taxon>Actinomycetes</taxon>
        <taxon>Micromonosporales</taxon>
        <taxon>Micromonosporaceae</taxon>
        <taxon>Micromonospora</taxon>
    </lineage>
</organism>
<dbReference type="InterPro" id="IPR052523">
    <property type="entry name" value="Trichothecene_AcTrans"/>
</dbReference>
<evidence type="ECO:0000313" key="2">
    <source>
        <dbReference type="Proteomes" id="UP000647017"/>
    </source>
</evidence>
<dbReference type="Proteomes" id="UP000647017">
    <property type="component" value="Unassembled WGS sequence"/>
</dbReference>
<dbReference type="Gene3D" id="3.40.630.30">
    <property type="match status" value="1"/>
</dbReference>
<evidence type="ECO:0000313" key="1">
    <source>
        <dbReference type="EMBL" id="GIJ13027.1"/>
    </source>
</evidence>
<comment type="caution">
    <text evidence="1">The sequence shown here is derived from an EMBL/GenBank/DDBJ whole genome shotgun (WGS) entry which is preliminary data.</text>
</comment>
<name>A0ABQ4I559_9ACTN</name>
<accession>A0ABQ4I559</accession>
<dbReference type="CDD" id="cd04301">
    <property type="entry name" value="NAT_SF"/>
    <property type="match status" value="1"/>
</dbReference>
<dbReference type="InterPro" id="IPR016181">
    <property type="entry name" value="Acyl_CoA_acyltransferase"/>
</dbReference>
<dbReference type="EMBL" id="BOOZ01000072">
    <property type="protein sequence ID" value="GIJ13027.1"/>
    <property type="molecule type" value="Genomic_DNA"/>
</dbReference>
<evidence type="ECO:0008006" key="3">
    <source>
        <dbReference type="Google" id="ProtNLM"/>
    </source>
</evidence>
<sequence>MTTAPVIAPPIRPAQAGDVATIAALLTDAVATDPVAQWLVPDPVERQHVYHGLLAMEIDHAVEWGHVDVTLDMTAVAVWQHHPPAGAAPLSDYHLSTFTGRALPRFQQLHTLLRPYRSGAPHHWLAWLHVRPQARRKGLGRALLAHHHHQRADQLGYPIDTVTTTGMVRDFLTGQSYHAGTPLRLNGGPQLWPLRRAGRPVPLTTMAG</sequence>
<protein>
    <recommendedName>
        <fullName evidence="3">N-acetyltransferase</fullName>
    </recommendedName>
</protein>
<dbReference type="PANTHER" id="PTHR42791:SF1">
    <property type="entry name" value="N-ACETYLTRANSFERASE DOMAIN-CONTAINING PROTEIN"/>
    <property type="match status" value="1"/>
</dbReference>